<feature type="non-terminal residue" evidence="7">
    <location>
        <position position="190"/>
    </location>
</feature>
<evidence type="ECO:0000256" key="4">
    <source>
        <dbReference type="ARBA" id="ARBA00022989"/>
    </source>
</evidence>
<dbReference type="GO" id="GO:0007040">
    <property type="term" value="P:lysosome organization"/>
    <property type="evidence" value="ECO:0007669"/>
    <property type="project" value="TreeGrafter"/>
</dbReference>
<keyword evidence="6" id="KW-0458">Lysosome</keyword>
<comment type="subcellular location">
    <subcellularLocation>
        <location evidence="1">Endomembrane system</location>
        <topology evidence="1">Multi-pass membrane protein</topology>
    </subcellularLocation>
    <subcellularLocation>
        <location evidence="6">Lysosome membrane</location>
        <topology evidence="6">Multi-pass membrane protein</topology>
    </subcellularLocation>
</comment>
<comment type="similarity">
    <text evidence="6">Belongs to the battenin family.</text>
</comment>
<evidence type="ECO:0000256" key="2">
    <source>
        <dbReference type="ARBA" id="ARBA00022448"/>
    </source>
</evidence>
<dbReference type="InterPro" id="IPR003492">
    <property type="entry name" value="Battenin_disease_Cln3"/>
</dbReference>
<evidence type="ECO:0000256" key="6">
    <source>
        <dbReference type="RuleBase" id="RU361113"/>
    </source>
</evidence>
<feature type="transmembrane region" description="Helical" evidence="6">
    <location>
        <begin position="30"/>
        <end position="57"/>
    </location>
</feature>
<keyword evidence="8" id="KW-1185">Reference proteome</keyword>
<reference evidence="7" key="1">
    <citation type="submission" date="2023-10" db="EMBL/GenBank/DDBJ databases">
        <title>Genome assembly of Pristionchus species.</title>
        <authorList>
            <person name="Yoshida K."/>
            <person name="Sommer R.J."/>
        </authorList>
    </citation>
    <scope>NUCLEOTIDE SEQUENCE</scope>
    <source>
        <strain evidence="7">RS0144</strain>
    </source>
</reference>
<evidence type="ECO:0000256" key="5">
    <source>
        <dbReference type="ARBA" id="ARBA00023136"/>
    </source>
</evidence>
<sequence length="190" mass="20853">TSSDAPTMPFDFQSLDGAEKWRAVKPLFSYMIPLALVYFAEYFINQGLVSAFIITVADHAFRLSAAAQYRWFQVLYQIGVFISRTVGGLLPWMPAVTLLAGLQLINSGFLSAAAVKTSLLTHFAAGTAIVLYEGLLGGSAYVHTFRTMHKEISPSRREFALGVVSITDTFGILFAGRRDSHTQCYLCPAL</sequence>
<organism evidence="7 8">
    <name type="scientific">Pristionchus entomophagus</name>
    <dbReference type="NCBI Taxonomy" id="358040"/>
    <lineage>
        <taxon>Eukaryota</taxon>
        <taxon>Metazoa</taxon>
        <taxon>Ecdysozoa</taxon>
        <taxon>Nematoda</taxon>
        <taxon>Chromadorea</taxon>
        <taxon>Rhabditida</taxon>
        <taxon>Rhabditina</taxon>
        <taxon>Diplogasteromorpha</taxon>
        <taxon>Diplogasteroidea</taxon>
        <taxon>Neodiplogasteridae</taxon>
        <taxon>Pristionchus</taxon>
    </lineage>
</organism>
<evidence type="ECO:0000313" key="7">
    <source>
        <dbReference type="EMBL" id="GMS98609.1"/>
    </source>
</evidence>
<feature type="non-terminal residue" evidence="7">
    <location>
        <position position="1"/>
    </location>
</feature>
<evidence type="ECO:0000256" key="1">
    <source>
        <dbReference type="ARBA" id="ARBA00004127"/>
    </source>
</evidence>
<dbReference type="GO" id="GO:0012505">
    <property type="term" value="C:endomembrane system"/>
    <property type="evidence" value="ECO:0007669"/>
    <property type="project" value="UniProtKB-SubCell"/>
</dbReference>
<protein>
    <recommendedName>
        <fullName evidence="6">Battenin</fullName>
    </recommendedName>
</protein>
<keyword evidence="5 6" id="KW-0472">Membrane</keyword>
<dbReference type="PRINTS" id="PR01315">
    <property type="entry name" value="BATTENIN"/>
</dbReference>
<dbReference type="GO" id="GO:0005765">
    <property type="term" value="C:lysosomal membrane"/>
    <property type="evidence" value="ECO:0007669"/>
    <property type="project" value="UniProtKB-SubCell"/>
</dbReference>
<feature type="transmembrane region" description="Helical" evidence="6">
    <location>
        <begin position="119"/>
        <end position="139"/>
    </location>
</feature>
<dbReference type="Proteomes" id="UP001432027">
    <property type="component" value="Unassembled WGS sequence"/>
</dbReference>
<proteinExistence type="inferred from homology"/>
<evidence type="ECO:0000313" key="8">
    <source>
        <dbReference type="Proteomes" id="UP001432027"/>
    </source>
</evidence>
<keyword evidence="3 6" id="KW-0812">Transmembrane</keyword>
<comment type="caution">
    <text evidence="7">The sequence shown here is derived from an EMBL/GenBank/DDBJ whole genome shotgun (WGS) entry which is preliminary data.</text>
</comment>
<name>A0AAV5TVU1_9BILA</name>
<gene>
    <name evidence="7" type="ORF">PENTCL1PPCAC_20784</name>
</gene>
<keyword evidence="4 6" id="KW-1133">Transmembrane helix</keyword>
<dbReference type="Pfam" id="PF02487">
    <property type="entry name" value="CLN3"/>
    <property type="match status" value="1"/>
</dbReference>
<comment type="caution">
    <text evidence="6">Lacks conserved residue(s) required for the propagation of feature annotation.</text>
</comment>
<dbReference type="EMBL" id="BTSX01000005">
    <property type="protein sequence ID" value="GMS98609.1"/>
    <property type="molecule type" value="Genomic_DNA"/>
</dbReference>
<dbReference type="PANTHER" id="PTHR10981">
    <property type="entry name" value="BATTENIN"/>
    <property type="match status" value="1"/>
</dbReference>
<dbReference type="PANTHER" id="PTHR10981:SF0">
    <property type="entry name" value="BATTENIN"/>
    <property type="match status" value="1"/>
</dbReference>
<dbReference type="GO" id="GO:0051453">
    <property type="term" value="P:regulation of intracellular pH"/>
    <property type="evidence" value="ECO:0007669"/>
    <property type="project" value="TreeGrafter"/>
</dbReference>
<dbReference type="AlphaFoldDB" id="A0AAV5TVU1"/>
<evidence type="ECO:0000256" key="3">
    <source>
        <dbReference type="ARBA" id="ARBA00022692"/>
    </source>
</evidence>
<keyword evidence="2" id="KW-0813">Transport</keyword>
<accession>A0AAV5TVU1</accession>